<comment type="similarity">
    <text evidence="2">Belongs to the bacterial sugar transferase family.</text>
</comment>
<dbReference type="PANTHER" id="PTHR30576">
    <property type="entry name" value="COLANIC BIOSYNTHESIS UDP-GLUCOSE LIPID CARRIER TRANSFERASE"/>
    <property type="match status" value="1"/>
</dbReference>
<evidence type="ECO:0000313" key="11">
    <source>
        <dbReference type="Proteomes" id="UP000657006"/>
    </source>
</evidence>
<dbReference type="AlphaFoldDB" id="A0A926DNU1"/>
<reference evidence="10" key="1">
    <citation type="submission" date="2020-08" db="EMBL/GenBank/DDBJ databases">
        <title>Genome public.</title>
        <authorList>
            <person name="Liu C."/>
            <person name="Sun Q."/>
        </authorList>
    </citation>
    <scope>NUCLEOTIDE SEQUENCE</scope>
    <source>
        <strain evidence="10">NSJ-32</strain>
    </source>
</reference>
<dbReference type="GO" id="GO:0016020">
    <property type="term" value="C:membrane"/>
    <property type="evidence" value="ECO:0007669"/>
    <property type="project" value="UniProtKB-SubCell"/>
</dbReference>
<keyword evidence="3 10" id="KW-0808">Transferase</keyword>
<evidence type="ECO:0000256" key="6">
    <source>
        <dbReference type="ARBA" id="ARBA00023136"/>
    </source>
</evidence>
<evidence type="ECO:0000313" key="10">
    <source>
        <dbReference type="EMBL" id="MBC8542425.1"/>
    </source>
</evidence>
<protein>
    <submittedName>
        <fullName evidence="10">Sugar transferase</fullName>
    </submittedName>
</protein>
<comment type="caution">
    <text evidence="10">The sequence shown here is derived from an EMBL/GenBank/DDBJ whole genome shotgun (WGS) entry which is preliminary data.</text>
</comment>
<dbReference type="RefSeq" id="WP_177714555.1">
    <property type="nucleotide sequence ID" value="NZ_JACRSQ010000002.1"/>
</dbReference>
<evidence type="ECO:0000256" key="4">
    <source>
        <dbReference type="ARBA" id="ARBA00022692"/>
    </source>
</evidence>
<dbReference type="Proteomes" id="UP000657006">
    <property type="component" value="Unassembled WGS sequence"/>
</dbReference>
<dbReference type="PANTHER" id="PTHR30576:SF0">
    <property type="entry name" value="UNDECAPRENYL-PHOSPHATE N-ACETYLGALACTOSAMINYL 1-PHOSPHATE TRANSFERASE-RELATED"/>
    <property type="match status" value="1"/>
</dbReference>
<feature type="transmembrane region" description="Helical" evidence="8">
    <location>
        <begin position="259"/>
        <end position="283"/>
    </location>
</feature>
<keyword evidence="5 8" id="KW-1133">Transmembrane helix</keyword>
<sequence length="471" mass="54283">MNKPEQFKRTIAFLLNALILVSLSLVYAYIWHVNYNTIIIQPFLGKGNWLNIAIYLVLLYFFSRIYGANRVGYLTKSEVMYSQILSLLIVNVITYFQVSLIGRGLMAVLPFIVMTVVQVGIIAIWVFLSSYLYFSLYPPHRTLFIYGNEAGTMLEHKMSTRSDKFRIEASIHIREGLETIQNRILDYDAVIICDVKTQERNKLLKFCFDHSVRTYITPKLSDIIIRGANTMHLFDTPLLLCKNMGLTLEQRFVKRALDLILSLLILIVLSPVMAVTAVCIKVYDRGPVLFRQERCTIDGRIFKICKFRSMVTNAEEKGIAQLATEHDSRITPVGRVIRKLRIDEIPQLFNVLSGNMSLVGPRPERPEFIEMYSKKIPEFSYRLKVKGGLTGYAQILGKYNTTAYDKLKLDLMYIENYSFSLDLKLLLMTFKVIFQRESTEGFSDVIVAEREDEAPEEPETKEEKSASTERR</sequence>
<dbReference type="NCBIfam" id="TIGR03025">
    <property type="entry name" value="EPS_sugtrans"/>
    <property type="match status" value="1"/>
</dbReference>
<feature type="transmembrane region" description="Helical" evidence="8">
    <location>
        <begin position="50"/>
        <end position="67"/>
    </location>
</feature>
<feature type="transmembrane region" description="Helical" evidence="8">
    <location>
        <begin position="104"/>
        <end position="134"/>
    </location>
</feature>
<evidence type="ECO:0000256" key="3">
    <source>
        <dbReference type="ARBA" id="ARBA00022679"/>
    </source>
</evidence>
<feature type="transmembrane region" description="Helical" evidence="8">
    <location>
        <begin position="79"/>
        <end position="98"/>
    </location>
</feature>
<organism evidence="10 11">
    <name type="scientific">Bianquea renquensis</name>
    <dbReference type="NCBI Taxonomy" id="2763661"/>
    <lineage>
        <taxon>Bacteria</taxon>
        <taxon>Bacillati</taxon>
        <taxon>Bacillota</taxon>
        <taxon>Clostridia</taxon>
        <taxon>Eubacteriales</taxon>
        <taxon>Bianqueaceae</taxon>
        <taxon>Bianquea</taxon>
    </lineage>
</organism>
<evidence type="ECO:0000256" key="2">
    <source>
        <dbReference type="ARBA" id="ARBA00006464"/>
    </source>
</evidence>
<keyword evidence="11" id="KW-1185">Reference proteome</keyword>
<name>A0A926DNU1_9FIRM</name>
<evidence type="ECO:0000256" key="1">
    <source>
        <dbReference type="ARBA" id="ARBA00004141"/>
    </source>
</evidence>
<dbReference type="InterPro" id="IPR003362">
    <property type="entry name" value="Bact_transf"/>
</dbReference>
<evidence type="ECO:0000256" key="7">
    <source>
        <dbReference type="SAM" id="MobiDB-lite"/>
    </source>
</evidence>
<proteinExistence type="inferred from homology"/>
<evidence type="ECO:0000259" key="9">
    <source>
        <dbReference type="Pfam" id="PF02397"/>
    </source>
</evidence>
<dbReference type="EMBL" id="JACRSQ010000002">
    <property type="protein sequence ID" value="MBC8542425.1"/>
    <property type="molecule type" value="Genomic_DNA"/>
</dbReference>
<feature type="compositionally biased region" description="Basic and acidic residues" evidence="7">
    <location>
        <begin position="461"/>
        <end position="471"/>
    </location>
</feature>
<dbReference type="GO" id="GO:0016780">
    <property type="term" value="F:phosphotransferase activity, for other substituted phosphate groups"/>
    <property type="evidence" value="ECO:0007669"/>
    <property type="project" value="TreeGrafter"/>
</dbReference>
<evidence type="ECO:0000256" key="5">
    <source>
        <dbReference type="ARBA" id="ARBA00022989"/>
    </source>
</evidence>
<keyword evidence="6 8" id="KW-0472">Membrane</keyword>
<feature type="region of interest" description="Disordered" evidence="7">
    <location>
        <begin position="446"/>
        <end position="471"/>
    </location>
</feature>
<comment type="subcellular location">
    <subcellularLocation>
        <location evidence="1">Membrane</location>
        <topology evidence="1">Multi-pass membrane protein</topology>
    </subcellularLocation>
</comment>
<feature type="compositionally biased region" description="Acidic residues" evidence="7">
    <location>
        <begin position="450"/>
        <end position="460"/>
    </location>
</feature>
<feature type="domain" description="Bacterial sugar transferase" evidence="9">
    <location>
        <begin position="254"/>
        <end position="434"/>
    </location>
</feature>
<keyword evidence="4 8" id="KW-0812">Transmembrane</keyword>
<dbReference type="InterPro" id="IPR017475">
    <property type="entry name" value="EPS_sugar_tfrase"/>
</dbReference>
<gene>
    <name evidence="10" type="ORF">H8730_02540</name>
</gene>
<dbReference type="Pfam" id="PF02397">
    <property type="entry name" value="Bac_transf"/>
    <property type="match status" value="1"/>
</dbReference>
<feature type="transmembrane region" description="Helical" evidence="8">
    <location>
        <begin position="12"/>
        <end position="30"/>
    </location>
</feature>
<accession>A0A926DNU1</accession>
<evidence type="ECO:0000256" key="8">
    <source>
        <dbReference type="SAM" id="Phobius"/>
    </source>
</evidence>